<dbReference type="CDD" id="cd01335">
    <property type="entry name" value="Radical_SAM"/>
    <property type="match status" value="1"/>
</dbReference>
<dbReference type="Gene3D" id="3.20.20.70">
    <property type="entry name" value="Aldolase class I"/>
    <property type="match status" value="1"/>
</dbReference>
<dbReference type="GO" id="GO:0003824">
    <property type="term" value="F:catalytic activity"/>
    <property type="evidence" value="ECO:0007669"/>
    <property type="project" value="InterPro"/>
</dbReference>
<comment type="caution">
    <text evidence="7">The sequence shown here is derived from an EMBL/GenBank/DDBJ whole genome shotgun (WGS) entry which is preliminary data.</text>
</comment>
<dbReference type="Pfam" id="PF04055">
    <property type="entry name" value="Radical_SAM"/>
    <property type="match status" value="1"/>
</dbReference>
<dbReference type="Proteomes" id="UP000681722">
    <property type="component" value="Unassembled WGS sequence"/>
</dbReference>
<gene>
    <name evidence="7" type="ORF">GPM918_LOCUS42370</name>
    <name evidence="6" type="ORF">OVA965_LOCUS39502</name>
    <name evidence="9" type="ORF">SRO942_LOCUS43596</name>
    <name evidence="8" type="ORF">TMI583_LOCUS40813</name>
</gene>
<dbReference type="PANTHER" id="PTHR11228:SF7">
    <property type="entry name" value="PQQA PEPTIDE CYCLASE"/>
    <property type="match status" value="1"/>
</dbReference>
<organism evidence="7 10">
    <name type="scientific">Didymodactylos carnosus</name>
    <dbReference type="NCBI Taxonomy" id="1234261"/>
    <lineage>
        <taxon>Eukaryota</taxon>
        <taxon>Metazoa</taxon>
        <taxon>Spiralia</taxon>
        <taxon>Gnathifera</taxon>
        <taxon>Rotifera</taxon>
        <taxon>Eurotatoria</taxon>
        <taxon>Bdelloidea</taxon>
        <taxon>Philodinida</taxon>
        <taxon>Philodinidae</taxon>
        <taxon>Didymodactylos</taxon>
    </lineage>
</organism>
<dbReference type="GO" id="GO:0051536">
    <property type="term" value="F:iron-sulfur cluster binding"/>
    <property type="evidence" value="ECO:0007669"/>
    <property type="project" value="UniProtKB-KW"/>
</dbReference>
<reference evidence="7" key="1">
    <citation type="submission" date="2021-02" db="EMBL/GenBank/DDBJ databases">
        <authorList>
            <person name="Nowell W R."/>
        </authorList>
    </citation>
    <scope>NUCLEOTIDE SEQUENCE</scope>
</reference>
<evidence type="ECO:0000313" key="8">
    <source>
        <dbReference type="EMBL" id="CAF4345795.1"/>
    </source>
</evidence>
<dbReference type="Proteomes" id="UP000682733">
    <property type="component" value="Unassembled WGS sequence"/>
</dbReference>
<keyword evidence="1" id="KW-0949">S-adenosyl-L-methionine</keyword>
<evidence type="ECO:0000313" key="6">
    <source>
        <dbReference type="EMBL" id="CAF1555051.1"/>
    </source>
</evidence>
<dbReference type="GO" id="GO:0046872">
    <property type="term" value="F:metal ion binding"/>
    <property type="evidence" value="ECO:0007669"/>
    <property type="project" value="UniProtKB-KW"/>
</dbReference>
<dbReference type="PROSITE" id="PS51918">
    <property type="entry name" value="RADICAL_SAM"/>
    <property type="match status" value="1"/>
</dbReference>
<proteinExistence type="predicted"/>
<evidence type="ECO:0000259" key="5">
    <source>
        <dbReference type="PROSITE" id="PS51918"/>
    </source>
</evidence>
<dbReference type="Proteomes" id="UP000663829">
    <property type="component" value="Unassembled WGS sequence"/>
</dbReference>
<evidence type="ECO:0000313" key="9">
    <source>
        <dbReference type="EMBL" id="CAF4476854.1"/>
    </source>
</evidence>
<keyword evidence="4" id="KW-0411">Iron-sulfur</keyword>
<dbReference type="EMBL" id="CAJOBA010063549">
    <property type="protein sequence ID" value="CAF4345795.1"/>
    <property type="molecule type" value="Genomic_DNA"/>
</dbReference>
<dbReference type="InterPro" id="IPR050377">
    <property type="entry name" value="Radical_SAM_PqqE_MftC-like"/>
</dbReference>
<accession>A0A816ANW0</accession>
<dbReference type="EMBL" id="CAJNOQ010035552">
    <property type="protein sequence ID" value="CAF1600014.1"/>
    <property type="molecule type" value="Genomic_DNA"/>
</dbReference>
<dbReference type="SUPFAM" id="SSF102114">
    <property type="entry name" value="Radical SAM enzymes"/>
    <property type="match status" value="1"/>
</dbReference>
<dbReference type="InterPro" id="IPR013785">
    <property type="entry name" value="Aldolase_TIM"/>
</dbReference>
<evidence type="ECO:0000256" key="3">
    <source>
        <dbReference type="ARBA" id="ARBA00023004"/>
    </source>
</evidence>
<evidence type="ECO:0000313" key="7">
    <source>
        <dbReference type="EMBL" id="CAF1600014.1"/>
    </source>
</evidence>
<dbReference type="Proteomes" id="UP000677228">
    <property type="component" value="Unassembled WGS sequence"/>
</dbReference>
<dbReference type="InterPro" id="IPR007197">
    <property type="entry name" value="rSAM"/>
</dbReference>
<sequence>MVTSSFSQPLSTSSMSTSAILPQQAQPVISFRRSFSSLAFPVRQPRIDTSQPFEFGNILFSGPCNQKCPFCIGHQLIKTPNNLRKESLENLDDFIAVMKESESSKIILTGTRTDPQLYKYEEKLLNRLRTDLPNVHISLHTNGLLAAAKMRIFRMYDSCTISVNSFRPETYLKLHGVKQMPDLRHIINQAPNVPIKLSCVLTEDNMNQVDEYLENAKVLGIKRIALRHLYGDSRRLPINAFQHKKPIKFHQSNPVYDFDGLQVTHWIFDKTSGRSLNLFSDGTLSAEYLLTKAPNQLLV</sequence>
<dbReference type="EMBL" id="CAJOBC010101954">
    <property type="protein sequence ID" value="CAF4476854.1"/>
    <property type="molecule type" value="Genomic_DNA"/>
</dbReference>
<protein>
    <recommendedName>
        <fullName evidence="5">Radical SAM core domain-containing protein</fullName>
    </recommendedName>
</protein>
<dbReference type="InterPro" id="IPR058240">
    <property type="entry name" value="rSAM_sf"/>
</dbReference>
<dbReference type="PANTHER" id="PTHR11228">
    <property type="entry name" value="RADICAL SAM DOMAIN PROTEIN"/>
    <property type="match status" value="1"/>
</dbReference>
<dbReference type="EMBL" id="CAJNOK010041023">
    <property type="protein sequence ID" value="CAF1555051.1"/>
    <property type="molecule type" value="Genomic_DNA"/>
</dbReference>
<keyword evidence="2" id="KW-0479">Metal-binding</keyword>
<evidence type="ECO:0000256" key="1">
    <source>
        <dbReference type="ARBA" id="ARBA00022691"/>
    </source>
</evidence>
<keyword evidence="3" id="KW-0408">Iron</keyword>
<evidence type="ECO:0000256" key="4">
    <source>
        <dbReference type="ARBA" id="ARBA00023014"/>
    </source>
</evidence>
<name>A0A816ANW0_9BILA</name>
<keyword evidence="10" id="KW-1185">Reference proteome</keyword>
<feature type="domain" description="Radical SAM core" evidence="5">
    <location>
        <begin position="48"/>
        <end position="257"/>
    </location>
</feature>
<dbReference type="SFLD" id="SFLDS00029">
    <property type="entry name" value="Radical_SAM"/>
    <property type="match status" value="1"/>
</dbReference>
<evidence type="ECO:0000256" key="2">
    <source>
        <dbReference type="ARBA" id="ARBA00022723"/>
    </source>
</evidence>
<dbReference type="AlphaFoldDB" id="A0A816ANW0"/>
<evidence type="ECO:0000313" key="10">
    <source>
        <dbReference type="Proteomes" id="UP000663829"/>
    </source>
</evidence>